<dbReference type="PANTHER" id="PTHR10953">
    <property type="entry name" value="UBIQUITIN-ACTIVATING ENZYME E1"/>
    <property type="match status" value="1"/>
</dbReference>
<dbReference type="GO" id="GO:0016779">
    <property type="term" value="F:nucleotidyltransferase activity"/>
    <property type="evidence" value="ECO:0007669"/>
    <property type="project" value="UniProtKB-KW"/>
</dbReference>
<keyword evidence="2" id="KW-0548">Nucleotidyltransferase</keyword>
<dbReference type="EMBL" id="SCWC02000001">
    <property type="protein sequence ID" value="KAA1042307.1"/>
    <property type="molecule type" value="Genomic_DNA"/>
</dbReference>
<dbReference type="InterPro" id="IPR000594">
    <property type="entry name" value="ThiF_NAD_FAD-bd"/>
</dbReference>
<dbReference type="InterPro" id="IPR045886">
    <property type="entry name" value="ThiF/MoeB/HesA"/>
</dbReference>
<reference evidence="2 3" key="1">
    <citation type="submission" date="2019-09" db="EMBL/GenBank/DDBJ databases">
        <authorList>
            <person name="Mazhar S."/>
            <person name="Altermann E."/>
            <person name="Hill C."/>
            <person name="Mcauliffe O."/>
        </authorList>
    </citation>
    <scope>NUCLEOTIDE SEQUENCE [LARGE SCALE GENOMIC DNA]</scope>
    <source>
        <strain evidence="2 3">ATCC 51831</strain>
    </source>
</reference>
<keyword evidence="3" id="KW-1185">Reference proteome</keyword>
<dbReference type="SUPFAM" id="SSF69572">
    <property type="entry name" value="Activating enzymes of the ubiquitin-like proteins"/>
    <property type="match status" value="1"/>
</dbReference>
<dbReference type="InterPro" id="IPR001557">
    <property type="entry name" value="L-lactate/malate_DH"/>
</dbReference>
<proteinExistence type="predicted"/>
<dbReference type="Pfam" id="PF00899">
    <property type="entry name" value="ThiF"/>
    <property type="match status" value="1"/>
</dbReference>
<dbReference type="Proteomes" id="UP000295735">
    <property type="component" value="Unassembled WGS sequence"/>
</dbReference>
<dbReference type="Gene3D" id="3.40.50.720">
    <property type="entry name" value="NAD(P)-binding Rossmann-like Domain"/>
    <property type="match status" value="1"/>
</dbReference>
<accession>A0ABQ6RAM1</accession>
<organism evidence="2 3">
    <name type="scientific">Macrococcus equipercicus</name>
    <dbReference type="NCBI Taxonomy" id="69967"/>
    <lineage>
        <taxon>Bacteria</taxon>
        <taxon>Bacillati</taxon>
        <taxon>Bacillota</taxon>
        <taxon>Bacilli</taxon>
        <taxon>Bacillales</taxon>
        <taxon>Staphylococcaceae</taxon>
        <taxon>Macrococcus</taxon>
    </lineage>
</organism>
<evidence type="ECO:0000259" key="1">
    <source>
        <dbReference type="Pfam" id="PF00899"/>
    </source>
</evidence>
<dbReference type="InterPro" id="IPR035985">
    <property type="entry name" value="Ubiquitin-activating_enz"/>
</dbReference>
<evidence type="ECO:0000313" key="2">
    <source>
        <dbReference type="EMBL" id="KAA1042307.1"/>
    </source>
</evidence>
<dbReference type="PRINTS" id="PR00086">
    <property type="entry name" value="LLDHDRGNASE"/>
</dbReference>
<dbReference type="PANTHER" id="PTHR10953:SF102">
    <property type="entry name" value="ADENYLYLTRANSFERASE AND SULFURTRANSFERASE MOCS3"/>
    <property type="match status" value="1"/>
</dbReference>
<name>A0ABQ6RAM1_9STAP</name>
<keyword evidence="2" id="KW-0808">Transferase</keyword>
<gene>
    <name evidence="2" type="ORF">ERX35_000035</name>
</gene>
<comment type="caution">
    <text evidence="2">The sequence shown here is derived from an EMBL/GenBank/DDBJ whole genome shotgun (WGS) entry which is preliminary data.</text>
</comment>
<protein>
    <submittedName>
        <fullName evidence="2">ThiF family adenylyltransferase</fullName>
    </submittedName>
</protein>
<sequence length="363" mass="41717">MKLKLRSSVSVIDRKDDVIEFFKTNTREQVIIKSFHPILKTLLSEMNGEITLNDFVKKYDISEQYNALQTFINFLISKGILSDILPESMNNYSKFRRVIHFLEDYSTSADHLAEMWNKIQNRKVVIIGLGAVGTWTAINLVQNGVKDLVLIDDDIIEISNLHRQMGYEEQDIGEFKTDALKRQLLRMNKECNITCIYEPLDNNLLEKHRMNNSNLIINCADKPTVDQTSLLVGEYCMRYKIPHIVGGGYNLHLSLIGQTIIPFKSACVKCFEKQLQIINAIDPKSVKKLTIKNRKLGSFGPACSIIASFIGMEAIKVLSECTMPANLNRRGEFNIYNMDIEYRNFERLKDCEWCGKDGEYYAK</sequence>
<feature type="domain" description="THIF-type NAD/FAD binding fold" evidence="1">
    <location>
        <begin position="116"/>
        <end position="351"/>
    </location>
</feature>
<dbReference type="RefSeq" id="WP_149457859.1">
    <property type="nucleotide sequence ID" value="NZ_SCWC02000001.1"/>
</dbReference>
<evidence type="ECO:0000313" key="3">
    <source>
        <dbReference type="Proteomes" id="UP000295735"/>
    </source>
</evidence>